<dbReference type="Proteomes" id="UP001156102">
    <property type="component" value="Unassembled WGS sequence"/>
</dbReference>
<dbReference type="AlphaFoldDB" id="A0AA42BSY0"/>
<name>A0AA42BSY0_9BACI</name>
<gene>
    <name evidence="1" type="ORF">NK662_21080</name>
</gene>
<protein>
    <submittedName>
        <fullName evidence="1">Uncharacterized protein</fullName>
    </submittedName>
</protein>
<accession>A0AA42BSY0</accession>
<comment type="caution">
    <text evidence="1">The sequence shown here is derived from an EMBL/GenBank/DDBJ whole genome shotgun (WGS) entry which is preliminary data.</text>
</comment>
<sequence length="92" mass="10610">MNYYTLPTELQAKFTDSFLKEMDIVQPKVIIPVSKEVEQTLQQMRKCGKLKVPIAARLKHPYHCSIRTNYDDGKRDYLDAIGKHAGPIMQDT</sequence>
<dbReference type="EMBL" id="JANCLT010000018">
    <property type="protein sequence ID" value="MCP8971019.1"/>
    <property type="molecule type" value="Genomic_DNA"/>
</dbReference>
<organism evidence="1 2">
    <name type="scientific">Ectobacillus ponti</name>
    <dbReference type="NCBI Taxonomy" id="2961894"/>
    <lineage>
        <taxon>Bacteria</taxon>
        <taxon>Bacillati</taxon>
        <taxon>Bacillota</taxon>
        <taxon>Bacilli</taxon>
        <taxon>Bacillales</taxon>
        <taxon>Bacillaceae</taxon>
        <taxon>Ectobacillus</taxon>
    </lineage>
</organism>
<reference evidence="1" key="1">
    <citation type="submission" date="2022-07" db="EMBL/GenBank/DDBJ databases">
        <authorList>
            <person name="Li W.-J."/>
            <person name="Deng Q.-Q."/>
        </authorList>
    </citation>
    <scope>NUCLEOTIDE SEQUENCE</scope>
    <source>
        <strain evidence="1">SYSU M60031</strain>
    </source>
</reference>
<evidence type="ECO:0000313" key="1">
    <source>
        <dbReference type="EMBL" id="MCP8971019.1"/>
    </source>
</evidence>
<dbReference type="RefSeq" id="WP_254760946.1">
    <property type="nucleotide sequence ID" value="NZ_JANCLT010000018.1"/>
</dbReference>
<evidence type="ECO:0000313" key="2">
    <source>
        <dbReference type="Proteomes" id="UP001156102"/>
    </source>
</evidence>
<keyword evidence="2" id="KW-1185">Reference proteome</keyword>
<proteinExistence type="predicted"/>